<evidence type="ECO:0000259" key="10">
    <source>
        <dbReference type="SMART" id="SM00560"/>
    </source>
</evidence>
<evidence type="ECO:0000256" key="6">
    <source>
        <dbReference type="ARBA" id="ARBA00023295"/>
    </source>
</evidence>
<evidence type="ECO:0000313" key="11">
    <source>
        <dbReference type="EMBL" id="ACV09270.1"/>
    </source>
</evidence>
<comment type="similarity">
    <text evidence="2">Belongs to the glycosyl hydrolase 43 family.</text>
</comment>
<reference evidence="11 12" key="1">
    <citation type="journal article" date="2009" name="Stand. Genomic Sci.">
        <title>Complete genome sequence of Jonesia denitrificans type strain (Prevot 55134).</title>
        <authorList>
            <person name="Pukall R."/>
            <person name="Gehrich-Schroter G."/>
            <person name="Lapidus A."/>
            <person name="Nolan M."/>
            <person name="Glavina Del Rio T."/>
            <person name="Lucas S."/>
            <person name="Chen F."/>
            <person name="Tice H."/>
            <person name="Pitluck S."/>
            <person name="Cheng J.F."/>
            <person name="Copeland A."/>
            <person name="Saunders E."/>
            <person name="Brettin T."/>
            <person name="Detter J.C."/>
            <person name="Bruce D."/>
            <person name="Goodwin L."/>
            <person name="Pati A."/>
            <person name="Ivanova N."/>
            <person name="Mavromatis K."/>
            <person name="Ovchinnikova G."/>
            <person name="Chen A."/>
            <person name="Palaniappan K."/>
            <person name="Land M."/>
            <person name="Hauser L."/>
            <person name="Chang Y.J."/>
            <person name="Jeffries C.D."/>
            <person name="Chain P."/>
            <person name="Goker M."/>
            <person name="Bristow J."/>
            <person name="Eisen J.A."/>
            <person name="Markowitz V."/>
            <person name="Hugenholtz P."/>
            <person name="Kyrpides N.C."/>
            <person name="Klenk H.P."/>
            <person name="Han C."/>
        </authorList>
    </citation>
    <scope>NUCLEOTIDE SEQUENCE [LARGE SCALE GENOMIC DNA]</scope>
    <source>
        <strain evidence="12">ATCC 14870 / DSM 20603 / BCRC 15368 / CIP 55.134 / JCM 11481 / NBRC 15587 / NCTC 10816 / Prevot 55134</strain>
    </source>
</reference>
<dbReference type="InterPro" id="IPR032291">
    <property type="entry name" value="Abn2_C"/>
</dbReference>
<dbReference type="Gene3D" id="2.40.128.10">
    <property type="match status" value="1"/>
</dbReference>
<protein>
    <submittedName>
        <fullName evidence="11">Glycoside hydrolase family 43</fullName>
    </submittedName>
</protein>
<evidence type="ECO:0000256" key="7">
    <source>
        <dbReference type="PIRSR" id="PIRSR606710-1"/>
    </source>
</evidence>
<feature type="signal peptide" evidence="9">
    <location>
        <begin position="1"/>
        <end position="28"/>
    </location>
</feature>
<dbReference type="eggNOG" id="COG3507">
    <property type="taxonomic scope" value="Bacteria"/>
</dbReference>
<dbReference type="SUPFAM" id="SSF49899">
    <property type="entry name" value="Concanavalin A-like lectins/glucanases"/>
    <property type="match status" value="1"/>
</dbReference>
<feature type="active site" description="Proton acceptor" evidence="7">
    <location>
        <position position="44"/>
    </location>
</feature>
<keyword evidence="4 11" id="KW-0378">Hydrolase</keyword>
<dbReference type="SUPFAM" id="SSF75005">
    <property type="entry name" value="Arabinanase/levansucrase/invertase"/>
    <property type="match status" value="1"/>
</dbReference>
<accession>C7R5J7</accession>
<dbReference type="PROSITE" id="PS51318">
    <property type="entry name" value="TAT"/>
    <property type="match status" value="1"/>
</dbReference>
<dbReference type="Pfam" id="PF13385">
    <property type="entry name" value="Laminin_G_3"/>
    <property type="match status" value="1"/>
</dbReference>
<dbReference type="InterPro" id="IPR006710">
    <property type="entry name" value="Glyco_hydro_43"/>
</dbReference>
<evidence type="ECO:0000256" key="1">
    <source>
        <dbReference type="ARBA" id="ARBA00004834"/>
    </source>
</evidence>
<dbReference type="SMART" id="SM00560">
    <property type="entry name" value="LamGL"/>
    <property type="match status" value="1"/>
</dbReference>
<dbReference type="InterPro" id="IPR013320">
    <property type="entry name" value="ConA-like_dom_sf"/>
</dbReference>
<keyword evidence="12" id="KW-1185">Reference proteome</keyword>
<dbReference type="InterPro" id="IPR023296">
    <property type="entry name" value="Glyco_hydro_beta-prop_sf"/>
</dbReference>
<gene>
    <name evidence="11" type="ordered locus">Jden_1622</name>
</gene>
<dbReference type="STRING" id="471856.Jden_1622"/>
<dbReference type="PANTHER" id="PTHR43301:SF3">
    <property type="entry name" value="ARABINAN ENDO-1,5-ALPHA-L-ARABINOSIDASE A-RELATED"/>
    <property type="match status" value="1"/>
</dbReference>
<proteinExistence type="inferred from homology"/>
<dbReference type="GO" id="GO:0005975">
    <property type="term" value="P:carbohydrate metabolic process"/>
    <property type="evidence" value="ECO:0007669"/>
    <property type="project" value="InterPro"/>
</dbReference>
<dbReference type="PANTHER" id="PTHR43301">
    <property type="entry name" value="ARABINAN ENDO-1,5-ALPHA-L-ARABINOSIDASE"/>
    <property type="match status" value="1"/>
</dbReference>
<evidence type="ECO:0000256" key="8">
    <source>
        <dbReference type="PIRSR" id="PIRSR606710-2"/>
    </source>
</evidence>
<dbReference type="AlphaFoldDB" id="C7R5J7"/>
<evidence type="ECO:0000256" key="2">
    <source>
        <dbReference type="ARBA" id="ARBA00009865"/>
    </source>
</evidence>
<dbReference type="Gene3D" id="2.60.120.200">
    <property type="match status" value="1"/>
</dbReference>
<dbReference type="Proteomes" id="UP000000628">
    <property type="component" value="Chromosome"/>
</dbReference>
<dbReference type="InterPro" id="IPR050727">
    <property type="entry name" value="GH43_arabinanases"/>
</dbReference>
<sequence>MKATRRAALAACAAGILALTTLIHPASAVEKPPAPGFRDVTVHDPSVVTSGSHIWVFGSHGASAHTQDLLNWTQHTVDLSQNSNNTLFTNLRTELKEALDWAETDTLWASDVIQLPNGKFAMYYNACKGDSPRSALGLAIADTVDGPYKDQGILLKSGMWDEESENPGEIYDALIHPNAVDPDAFYDEDGTLWMVYGSYSGGIFIVKMDSATGKPVSGQGYGTHLMGGNHSRIEAPAIQYNKDTGYYYLYTSFGGLDATGGYNMRVARSKNPNGPYVDAKGTVMSTVKSNPSRPLFDDASIAPHGVKLMGSHVFTRESGSPGSGSGVGYVSPGHNSWYQDPKTGKMFLIFHSRFPDTGEMHQMRVQQMWFNKDGWPVLSPMRYAGETTERTVSEHVVGTWQLINHGTDINTTATKSSTYTFRSGGTITSGTGTTSVGSWRITSRNTADITLAGTTYNGVYTPVFDPQYNSWSYGFTALSSTGTALMGRNISLAARSASTPDGAWSFEGNLNDASGQSATATTTGNRLGTAGTAPTYTTGIHGRAIQLNGSNGVVLPQGLIHGNRYTVSMWIKPEQLTEHTPAFFGAASTEQWVSLVPRGNAAAQGNAMVWSGTQWYDAPTTTSPPLNQWTHLAYVVNNGTAQVFVNGSRAYNGTGFPNVFTSTNATFALGVNYWDTPFSGAIDEVKVWRTALTASDISALAAR</sequence>
<feature type="domain" description="LamG-like jellyroll fold" evidence="10">
    <location>
        <begin position="563"/>
        <end position="695"/>
    </location>
</feature>
<keyword evidence="3 9" id="KW-0732">Signal</keyword>
<keyword evidence="6" id="KW-0326">Glycosidase</keyword>
<comment type="pathway">
    <text evidence="1">Glycan metabolism; L-arabinan degradation.</text>
</comment>
<dbReference type="CAZy" id="GH43">
    <property type="family name" value="Glycoside Hydrolase Family 43"/>
</dbReference>
<name>C7R5J7_JONDD</name>
<dbReference type="KEGG" id="jde:Jden_1622"/>
<dbReference type="HOGENOM" id="CLU_009397_1_1_11"/>
<feature type="chain" id="PRO_5002982067" evidence="9">
    <location>
        <begin position="29"/>
        <end position="703"/>
    </location>
</feature>
<dbReference type="GO" id="GO:0004553">
    <property type="term" value="F:hydrolase activity, hydrolyzing O-glycosyl compounds"/>
    <property type="evidence" value="ECO:0007669"/>
    <property type="project" value="InterPro"/>
</dbReference>
<evidence type="ECO:0000256" key="5">
    <source>
        <dbReference type="ARBA" id="ARBA00023157"/>
    </source>
</evidence>
<evidence type="ECO:0000256" key="9">
    <source>
        <dbReference type="SAM" id="SignalP"/>
    </source>
</evidence>
<evidence type="ECO:0000313" key="12">
    <source>
        <dbReference type="Proteomes" id="UP000000628"/>
    </source>
</evidence>
<dbReference type="Gene3D" id="2.115.10.20">
    <property type="entry name" value="Glycosyl hydrolase domain, family 43"/>
    <property type="match status" value="1"/>
</dbReference>
<dbReference type="Pfam" id="PF16369">
    <property type="entry name" value="GH43_C"/>
    <property type="match status" value="1"/>
</dbReference>
<feature type="site" description="Important for catalytic activity, responsible for pKa modulation of the active site Glu and correct orientation of both the proton donor and substrate" evidence="8">
    <location>
        <position position="181"/>
    </location>
</feature>
<evidence type="ECO:0000256" key="4">
    <source>
        <dbReference type="ARBA" id="ARBA00022801"/>
    </source>
</evidence>
<dbReference type="InterPro" id="IPR006311">
    <property type="entry name" value="TAT_signal"/>
</dbReference>
<dbReference type="InterPro" id="IPR006558">
    <property type="entry name" value="LamG-like"/>
</dbReference>
<keyword evidence="5" id="KW-1015">Disulfide bond</keyword>
<evidence type="ECO:0000256" key="3">
    <source>
        <dbReference type="ARBA" id="ARBA00022729"/>
    </source>
</evidence>
<feature type="active site" description="Proton donor" evidence="7">
    <location>
        <position position="234"/>
    </location>
</feature>
<organism evidence="11 12">
    <name type="scientific">Jonesia denitrificans (strain ATCC 14870 / DSM 20603 / BCRC 15368 / CIP 55.134 / JCM 11481 / NBRC 15587 / NCTC 10816 / Prevot 55134)</name>
    <name type="common">Listeria denitrificans</name>
    <dbReference type="NCBI Taxonomy" id="471856"/>
    <lineage>
        <taxon>Bacteria</taxon>
        <taxon>Bacillati</taxon>
        <taxon>Actinomycetota</taxon>
        <taxon>Actinomycetes</taxon>
        <taxon>Micrococcales</taxon>
        <taxon>Jonesiaceae</taxon>
        <taxon>Jonesia</taxon>
    </lineage>
</organism>
<dbReference type="Pfam" id="PF04616">
    <property type="entry name" value="Glyco_hydro_43"/>
    <property type="match status" value="1"/>
</dbReference>
<dbReference type="EMBL" id="CP001706">
    <property type="protein sequence ID" value="ACV09270.1"/>
    <property type="molecule type" value="Genomic_DNA"/>
</dbReference>